<dbReference type="RefSeq" id="WP_165136336.1">
    <property type="nucleotide sequence ID" value="NZ_CP049253.1"/>
</dbReference>
<name>A0ABS4ZGP1_9MICO</name>
<dbReference type="Pfam" id="PF02515">
    <property type="entry name" value="CoA_transf_3"/>
    <property type="match status" value="1"/>
</dbReference>
<evidence type="ECO:0000313" key="1">
    <source>
        <dbReference type="EMBL" id="MBP2436451.1"/>
    </source>
</evidence>
<dbReference type="Proteomes" id="UP001519362">
    <property type="component" value="Unassembled WGS sequence"/>
</dbReference>
<gene>
    <name evidence="1" type="ORF">JOF34_001037</name>
</gene>
<dbReference type="PANTHER" id="PTHR48228:SF4">
    <property type="entry name" value="BLR3030 PROTEIN"/>
    <property type="match status" value="1"/>
</dbReference>
<dbReference type="InterPro" id="IPR050509">
    <property type="entry name" value="CoA-transferase_III"/>
</dbReference>
<dbReference type="EMBL" id="JAGIOL010000001">
    <property type="protein sequence ID" value="MBP2436451.1"/>
    <property type="molecule type" value="Genomic_DNA"/>
</dbReference>
<proteinExistence type="predicted"/>
<accession>A0ABS4ZGP1</accession>
<dbReference type="SUPFAM" id="SSF89796">
    <property type="entry name" value="CoA-transferase family III (CaiB/BaiF)"/>
    <property type="match status" value="2"/>
</dbReference>
<organism evidence="1 2">
    <name type="scientific">Microbacterium amylolyticum</name>
    <dbReference type="NCBI Taxonomy" id="936337"/>
    <lineage>
        <taxon>Bacteria</taxon>
        <taxon>Bacillati</taxon>
        <taxon>Actinomycetota</taxon>
        <taxon>Actinomycetes</taxon>
        <taxon>Micrococcales</taxon>
        <taxon>Microbacteriaceae</taxon>
        <taxon>Microbacterium</taxon>
    </lineage>
</organism>
<sequence>MGDSRQPLLGVSLRPFTAPGVCTRFGPLTWWGGPLNVEGLALSATHAFGSVLAGLMGTRHTISFDSARVAAWFGSFSHLRVDGEPLSAFAPLSGFFASSDGWVRTHANYPHHERALLRALDVEDGPSAAAAMRLMTSAQIEEAAQETGAIAVAVRQPGQVRSASGDWIEISEVGSARAFRPGDGAPLTGLRVLDLSRVIAGPSASRLLGALGADVLRIDPPHLPELTSHHLDTGFAKRTAVVDLADEGDRVRSLVDRADVVFLGYRLSSLERTGFGPEAIAERHPHVAVVSLDAWGEIPGWSGRRGFDSVVQAATGISHLYGTETDDGWRPGALPVQALDMATGLGMAAAALALAGRGGRAHLSLARTARFLIDGGAAPAAPEDVLLTLRDMESAYGLLTYAPVPISIDGVAVDYPAPPLPYGDGEPVWM</sequence>
<dbReference type="PANTHER" id="PTHR48228">
    <property type="entry name" value="SUCCINYL-COA--D-CITRAMALATE COA-TRANSFERASE"/>
    <property type="match status" value="1"/>
</dbReference>
<evidence type="ECO:0000313" key="2">
    <source>
        <dbReference type="Proteomes" id="UP001519362"/>
    </source>
</evidence>
<dbReference type="Gene3D" id="3.40.50.10540">
    <property type="entry name" value="Crotonobetainyl-coa:carnitine coa-transferase, domain 1"/>
    <property type="match status" value="1"/>
</dbReference>
<reference evidence="1 2" key="1">
    <citation type="submission" date="2021-03" db="EMBL/GenBank/DDBJ databases">
        <title>Sequencing the genomes of 1000 actinobacteria strains.</title>
        <authorList>
            <person name="Klenk H.-P."/>
        </authorList>
    </citation>
    <scope>NUCLEOTIDE SEQUENCE [LARGE SCALE GENOMIC DNA]</scope>
    <source>
        <strain evidence="1 2">DSM 24221</strain>
    </source>
</reference>
<dbReference type="InterPro" id="IPR003673">
    <property type="entry name" value="CoA-Trfase_fam_III"/>
</dbReference>
<keyword evidence="2" id="KW-1185">Reference proteome</keyword>
<protein>
    <submittedName>
        <fullName evidence="1">Uncharacterized protein</fullName>
    </submittedName>
</protein>
<dbReference type="InterPro" id="IPR023606">
    <property type="entry name" value="CoA-Trfase_III_dom_1_sf"/>
</dbReference>
<comment type="caution">
    <text evidence="1">The sequence shown here is derived from an EMBL/GenBank/DDBJ whole genome shotgun (WGS) entry which is preliminary data.</text>
</comment>